<sequence length="108" mass="10611">MTRAILLASRPPSSRNPGLGPGCGSHTDEGLWLGSAWVKCPHQAVSGLSAVGDRISPLIGCSTSKQLVALGPLALPITMGGGAAGVEGDLCSPHATEVAGAEGSSAPL</sequence>
<dbReference type="EMBL" id="SRLO01000850">
    <property type="protein sequence ID" value="TNN45379.1"/>
    <property type="molecule type" value="Genomic_DNA"/>
</dbReference>
<protein>
    <submittedName>
        <fullName evidence="2">Uncharacterized protein</fullName>
    </submittedName>
</protein>
<keyword evidence="3" id="KW-1185">Reference proteome</keyword>
<gene>
    <name evidence="2" type="ORF">EYF80_044429</name>
</gene>
<reference evidence="2 3" key="1">
    <citation type="submission" date="2019-03" db="EMBL/GenBank/DDBJ databases">
        <title>First draft genome of Liparis tanakae, snailfish: a comprehensive survey of snailfish specific genes.</title>
        <authorList>
            <person name="Kim W."/>
            <person name="Song I."/>
            <person name="Jeong J.-H."/>
            <person name="Kim D."/>
            <person name="Kim S."/>
            <person name="Ryu S."/>
            <person name="Song J.Y."/>
            <person name="Lee S.K."/>
        </authorList>
    </citation>
    <scope>NUCLEOTIDE SEQUENCE [LARGE SCALE GENOMIC DNA]</scope>
    <source>
        <tissue evidence="2">Muscle</tissue>
    </source>
</reference>
<comment type="caution">
    <text evidence="2">The sequence shown here is derived from an EMBL/GenBank/DDBJ whole genome shotgun (WGS) entry which is preliminary data.</text>
</comment>
<dbReference type="AlphaFoldDB" id="A0A4Z2FVY9"/>
<evidence type="ECO:0000256" key="1">
    <source>
        <dbReference type="SAM" id="MobiDB-lite"/>
    </source>
</evidence>
<proteinExistence type="predicted"/>
<dbReference type="Proteomes" id="UP000314294">
    <property type="component" value="Unassembled WGS sequence"/>
</dbReference>
<organism evidence="2 3">
    <name type="scientific">Liparis tanakae</name>
    <name type="common">Tanaka's snailfish</name>
    <dbReference type="NCBI Taxonomy" id="230148"/>
    <lineage>
        <taxon>Eukaryota</taxon>
        <taxon>Metazoa</taxon>
        <taxon>Chordata</taxon>
        <taxon>Craniata</taxon>
        <taxon>Vertebrata</taxon>
        <taxon>Euteleostomi</taxon>
        <taxon>Actinopterygii</taxon>
        <taxon>Neopterygii</taxon>
        <taxon>Teleostei</taxon>
        <taxon>Neoteleostei</taxon>
        <taxon>Acanthomorphata</taxon>
        <taxon>Eupercaria</taxon>
        <taxon>Perciformes</taxon>
        <taxon>Cottioidei</taxon>
        <taxon>Cottales</taxon>
        <taxon>Liparidae</taxon>
        <taxon>Liparis</taxon>
    </lineage>
</organism>
<accession>A0A4Z2FVY9</accession>
<evidence type="ECO:0000313" key="2">
    <source>
        <dbReference type="EMBL" id="TNN45379.1"/>
    </source>
</evidence>
<evidence type="ECO:0000313" key="3">
    <source>
        <dbReference type="Proteomes" id="UP000314294"/>
    </source>
</evidence>
<name>A0A4Z2FVY9_9TELE</name>
<feature type="region of interest" description="Disordered" evidence="1">
    <location>
        <begin position="1"/>
        <end position="24"/>
    </location>
</feature>